<dbReference type="RefSeq" id="WP_090255550.1">
    <property type="nucleotide sequence ID" value="NZ_FOAA01000022.1"/>
</dbReference>
<evidence type="ECO:0000313" key="2">
    <source>
        <dbReference type="EMBL" id="SEL58116.1"/>
    </source>
</evidence>
<dbReference type="InterPro" id="IPR012902">
    <property type="entry name" value="N_methyl_site"/>
</dbReference>
<name>A0A1H7RCT8_9GAMM</name>
<keyword evidence="1" id="KW-0812">Transmembrane</keyword>
<dbReference type="STRING" id="1396821.SAMN05444515_12215"/>
<dbReference type="PROSITE" id="PS00409">
    <property type="entry name" value="PROKAR_NTER_METHYL"/>
    <property type="match status" value="1"/>
</dbReference>
<feature type="transmembrane region" description="Helical" evidence="1">
    <location>
        <begin position="20"/>
        <end position="45"/>
    </location>
</feature>
<keyword evidence="3" id="KW-1185">Reference proteome</keyword>
<keyword evidence="1" id="KW-1133">Transmembrane helix</keyword>
<proteinExistence type="predicted"/>
<reference evidence="3" key="1">
    <citation type="submission" date="2016-10" db="EMBL/GenBank/DDBJ databases">
        <authorList>
            <person name="Varghese N."/>
            <person name="Submissions S."/>
        </authorList>
    </citation>
    <scope>NUCLEOTIDE SEQUENCE [LARGE SCALE GENOMIC DNA]</scope>
    <source>
        <strain evidence="3">DSM 241</strain>
    </source>
</reference>
<sequence length="150" mass="16038">MPARLPCPPLAPRRLQGFTLVEALVALLVLSIGLLGLAGLQLFSLQSAHSAYQRTVASIMAMDAGERLWLAAATGVADPESVQGPWRGHWQHDPDAPERVGLPEAGASRLNCDASGCTVRIQWVDGRFEEEGSGGPVFEYALQPPSAWLP</sequence>
<accession>A0A1H7RCT8</accession>
<protein>
    <submittedName>
        <fullName evidence="2">Type IV pilus assembly protein PilV</fullName>
    </submittedName>
</protein>
<dbReference type="NCBIfam" id="TIGR02532">
    <property type="entry name" value="IV_pilin_GFxxxE"/>
    <property type="match status" value="1"/>
</dbReference>
<dbReference type="EMBL" id="FOAA01000022">
    <property type="protein sequence ID" value="SEL58116.1"/>
    <property type="molecule type" value="Genomic_DNA"/>
</dbReference>
<dbReference type="NCBIfam" id="TIGR02523">
    <property type="entry name" value="type_IV_pilV"/>
    <property type="match status" value="1"/>
</dbReference>
<dbReference type="AlphaFoldDB" id="A0A1H7RCT8"/>
<dbReference type="Proteomes" id="UP000199256">
    <property type="component" value="Unassembled WGS sequence"/>
</dbReference>
<dbReference type="OrthoDB" id="8547299at2"/>
<keyword evidence="1" id="KW-0472">Membrane</keyword>
<evidence type="ECO:0000256" key="1">
    <source>
        <dbReference type="SAM" id="Phobius"/>
    </source>
</evidence>
<dbReference type="Pfam" id="PF07963">
    <property type="entry name" value="N_methyl"/>
    <property type="match status" value="1"/>
</dbReference>
<dbReference type="InterPro" id="IPR013362">
    <property type="entry name" value="Pilus_4_PilV"/>
</dbReference>
<organism evidence="2 3">
    <name type="scientific">Ectothiorhodospira marina</name>
    <dbReference type="NCBI Taxonomy" id="1396821"/>
    <lineage>
        <taxon>Bacteria</taxon>
        <taxon>Pseudomonadati</taxon>
        <taxon>Pseudomonadota</taxon>
        <taxon>Gammaproteobacteria</taxon>
        <taxon>Chromatiales</taxon>
        <taxon>Ectothiorhodospiraceae</taxon>
        <taxon>Ectothiorhodospira</taxon>
    </lineage>
</organism>
<gene>
    <name evidence="2" type="ORF">SAMN05444515_12215</name>
</gene>
<evidence type="ECO:0000313" key="3">
    <source>
        <dbReference type="Proteomes" id="UP000199256"/>
    </source>
</evidence>